<dbReference type="OrthoDB" id="2297532at2"/>
<reference evidence="1 2" key="1">
    <citation type="journal article" date="2015" name="Genome Announc.">
        <title>Expanding the biotechnology potential of lactobacilli through comparative genomics of 213 strains and associated genera.</title>
        <authorList>
            <person name="Sun Z."/>
            <person name="Harris H.M."/>
            <person name="McCann A."/>
            <person name="Guo C."/>
            <person name="Argimon S."/>
            <person name="Zhang W."/>
            <person name="Yang X."/>
            <person name="Jeffery I.B."/>
            <person name="Cooney J.C."/>
            <person name="Kagawa T.F."/>
            <person name="Liu W."/>
            <person name="Song Y."/>
            <person name="Salvetti E."/>
            <person name="Wrobel A."/>
            <person name="Rasinkangas P."/>
            <person name="Parkhill J."/>
            <person name="Rea M.C."/>
            <person name="O'Sullivan O."/>
            <person name="Ritari J."/>
            <person name="Douillard F.P."/>
            <person name="Paul Ross R."/>
            <person name="Yang R."/>
            <person name="Briner A.E."/>
            <person name="Felis G.E."/>
            <person name="de Vos W.M."/>
            <person name="Barrangou R."/>
            <person name="Klaenhammer T.R."/>
            <person name="Caufield P.W."/>
            <person name="Cui Y."/>
            <person name="Zhang H."/>
            <person name="O'Toole P.W."/>
        </authorList>
    </citation>
    <scope>NUCLEOTIDE SEQUENCE [LARGE SCALE GENOMIC DNA]</scope>
    <source>
        <strain evidence="1 2">DSM 19971</strain>
    </source>
</reference>
<dbReference type="AlphaFoldDB" id="A0A0R1PVX6"/>
<evidence type="ECO:0000313" key="2">
    <source>
        <dbReference type="Proteomes" id="UP000051155"/>
    </source>
</evidence>
<dbReference type="Proteomes" id="UP000051155">
    <property type="component" value="Unassembled WGS sequence"/>
</dbReference>
<accession>A0A0R1PVX6</accession>
<dbReference type="RefSeq" id="WP_057738856.1">
    <property type="nucleotide sequence ID" value="NZ_AZEG01000069.1"/>
</dbReference>
<sequence>MAEKKSLLDQIKAKDSIGKSPFAKDEKTRPLRIKESKYDLINRIAFEQHKTKVEIIDEILEAGIKKLHLLEKYPID</sequence>
<keyword evidence="2" id="KW-1185">Reference proteome</keyword>
<dbReference type="EMBL" id="AZEG01000069">
    <property type="protein sequence ID" value="KRL32787.1"/>
    <property type="molecule type" value="Genomic_DNA"/>
</dbReference>
<protein>
    <submittedName>
        <fullName evidence="1">Uncharacterized protein</fullName>
    </submittedName>
</protein>
<gene>
    <name evidence="1" type="ORF">FD20_GL002226</name>
</gene>
<organism evidence="1 2">
    <name type="scientific">Liquorilactobacillus uvarum DSM 19971</name>
    <dbReference type="NCBI Taxonomy" id="1423812"/>
    <lineage>
        <taxon>Bacteria</taxon>
        <taxon>Bacillati</taxon>
        <taxon>Bacillota</taxon>
        <taxon>Bacilli</taxon>
        <taxon>Lactobacillales</taxon>
        <taxon>Lactobacillaceae</taxon>
        <taxon>Liquorilactobacillus</taxon>
    </lineage>
</organism>
<evidence type="ECO:0000313" key="1">
    <source>
        <dbReference type="EMBL" id="KRL32787.1"/>
    </source>
</evidence>
<name>A0A0R1PVX6_9LACO</name>
<proteinExistence type="predicted"/>
<comment type="caution">
    <text evidence="1">The sequence shown here is derived from an EMBL/GenBank/DDBJ whole genome shotgun (WGS) entry which is preliminary data.</text>
</comment>
<dbReference type="PATRIC" id="fig|1423812.3.peg.2369"/>